<evidence type="ECO:0000313" key="2">
    <source>
        <dbReference type="Proteomes" id="UP000887159"/>
    </source>
</evidence>
<gene>
    <name evidence="1" type="ORF">TNCV_4663581</name>
</gene>
<sequence length="131" mass="14841">MVMAELQYECITCSFLIDECQITEFFSGYIFNFKTGSFHVTRHDAGRRRAASSSSLEESILNVVVLPELLQDVPIAIPNRVWFQYDGAPAHFSTVVRMYPNATFGARWIGCGEPDIDLPTYRVSITFYGDI</sequence>
<name>A0A8X6S846_TRICX</name>
<reference evidence="1" key="1">
    <citation type="submission" date="2020-08" db="EMBL/GenBank/DDBJ databases">
        <title>Multicomponent nature underlies the extraordinary mechanical properties of spider dragline silk.</title>
        <authorList>
            <person name="Kono N."/>
            <person name="Nakamura H."/>
            <person name="Mori M."/>
            <person name="Yoshida Y."/>
            <person name="Ohtoshi R."/>
            <person name="Malay A.D."/>
            <person name="Moran D.A.P."/>
            <person name="Tomita M."/>
            <person name="Numata K."/>
            <person name="Arakawa K."/>
        </authorList>
    </citation>
    <scope>NUCLEOTIDE SEQUENCE</scope>
</reference>
<protein>
    <submittedName>
        <fullName evidence="1">Uncharacterized protein</fullName>
    </submittedName>
</protein>
<dbReference type="EMBL" id="BMAU01021284">
    <property type="protein sequence ID" value="GFY09167.1"/>
    <property type="molecule type" value="Genomic_DNA"/>
</dbReference>
<proteinExistence type="predicted"/>
<dbReference type="AlphaFoldDB" id="A0A8X6S846"/>
<keyword evidence="2" id="KW-1185">Reference proteome</keyword>
<comment type="caution">
    <text evidence="1">The sequence shown here is derived from an EMBL/GenBank/DDBJ whole genome shotgun (WGS) entry which is preliminary data.</text>
</comment>
<accession>A0A8X6S846</accession>
<dbReference type="Proteomes" id="UP000887159">
    <property type="component" value="Unassembled WGS sequence"/>
</dbReference>
<organism evidence="1 2">
    <name type="scientific">Trichonephila clavipes</name>
    <name type="common">Golden silk orbweaver</name>
    <name type="synonym">Nephila clavipes</name>
    <dbReference type="NCBI Taxonomy" id="2585209"/>
    <lineage>
        <taxon>Eukaryota</taxon>
        <taxon>Metazoa</taxon>
        <taxon>Ecdysozoa</taxon>
        <taxon>Arthropoda</taxon>
        <taxon>Chelicerata</taxon>
        <taxon>Arachnida</taxon>
        <taxon>Araneae</taxon>
        <taxon>Araneomorphae</taxon>
        <taxon>Entelegynae</taxon>
        <taxon>Araneoidea</taxon>
        <taxon>Nephilidae</taxon>
        <taxon>Trichonephila</taxon>
    </lineage>
</organism>
<evidence type="ECO:0000313" key="1">
    <source>
        <dbReference type="EMBL" id="GFY09167.1"/>
    </source>
</evidence>